<dbReference type="AlphaFoldDB" id="A0A8X6U8K9"/>
<name>A0A8X6U8K9_NEPPI</name>
<reference evidence="1" key="1">
    <citation type="submission" date="2020-08" db="EMBL/GenBank/DDBJ databases">
        <title>Multicomponent nature underlies the extraordinary mechanical properties of spider dragline silk.</title>
        <authorList>
            <person name="Kono N."/>
            <person name="Nakamura H."/>
            <person name="Mori M."/>
            <person name="Yoshida Y."/>
            <person name="Ohtoshi R."/>
            <person name="Malay A.D."/>
            <person name="Moran D.A.P."/>
            <person name="Tomita M."/>
            <person name="Numata K."/>
            <person name="Arakawa K."/>
        </authorList>
    </citation>
    <scope>NUCLEOTIDE SEQUENCE</scope>
</reference>
<comment type="caution">
    <text evidence="1">The sequence shown here is derived from an EMBL/GenBank/DDBJ whole genome shotgun (WGS) entry which is preliminary data.</text>
</comment>
<dbReference type="EMBL" id="BMAW01121036">
    <property type="protein sequence ID" value="GFT92231.1"/>
    <property type="molecule type" value="Genomic_DNA"/>
</dbReference>
<sequence>MYTANFQGSWYTLRGDTSFLYLLHLKHPPNDDIHYSKHFPPHRPKRLPPLARVLCVGKIGSLIGDGTAPNRTVRSS</sequence>
<keyword evidence="2" id="KW-1185">Reference proteome</keyword>
<proteinExistence type="predicted"/>
<accession>A0A8X6U8K9</accession>
<dbReference type="Proteomes" id="UP000887013">
    <property type="component" value="Unassembled WGS sequence"/>
</dbReference>
<evidence type="ECO:0000313" key="1">
    <source>
        <dbReference type="EMBL" id="GFT92231.1"/>
    </source>
</evidence>
<gene>
    <name evidence="1" type="ORF">NPIL_501711</name>
</gene>
<protein>
    <submittedName>
        <fullName evidence="1">Uncharacterized protein</fullName>
    </submittedName>
</protein>
<evidence type="ECO:0000313" key="2">
    <source>
        <dbReference type="Proteomes" id="UP000887013"/>
    </source>
</evidence>
<organism evidence="1 2">
    <name type="scientific">Nephila pilipes</name>
    <name type="common">Giant wood spider</name>
    <name type="synonym">Nephila maculata</name>
    <dbReference type="NCBI Taxonomy" id="299642"/>
    <lineage>
        <taxon>Eukaryota</taxon>
        <taxon>Metazoa</taxon>
        <taxon>Ecdysozoa</taxon>
        <taxon>Arthropoda</taxon>
        <taxon>Chelicerata</taxon>
        <taxon>Arachnida</taxon>
        <taxon>Araneae</taxon>
        <taxon>Araneomorphae</taxon>
        <taxon>Entelegynae</taxon>
        <taxon>Araneoidea</taxon>
        <taxon>Nephilidae</taxon>
        <taxon>Nephila</taxon>
    </lineage>
</organism>